<dbReference type="Proteomes" id="UP000317178">
    <property type="component" value="Chromosome"/>
</dbReference>
<dbReference type="Gene3D" id="2.60.120.560">
    <property type="entry name" value="Exo-inulinase, domain 1"/>
    <property type="match status" value="1"/>
</dbReference>
<keyword evidence="3" id="KW-1185">Reference proteome</keyword>
<gene>
    <name evidence="2" type="ORF">Pla110_26560</name>
</gene>
<feature type="domain" description="Pyrrolo-quinoline quinone repeat" evidence="1">
    <location>
        <begin position="262"/>
        <end position="451"/>
    </location>
</feature>
<dbReference type="SUPFAM" id="SSF50998">
    <property type="entry name" value="Quinoprotein alcohol dehydrogenase-like"/>
    <property type="match status" value="1"/>
</dbReference>
<dbReference type="InterPro" id="IPR011047">
    <property type="entry name" value="Quinoprotein_ADH-like_sf"/>
</dbReference>
<dbReference type="KEGG" id="plon:Pla110_26560"/>
<dbReference type="AlphaFoldDB" id="A0A518CNW3"/>
<accession>A0A518CNW3</accession>
<proteinExistence type="predicted"/>
<dbReference type="PANTHER" id="PTHR34512">
    <property type="entry name" value="CELL SURFACE PROTEIN"/>
    <property type="match status" value="1"/>
</dbReference>
<sequence length="749" mass="82713">MSRNYSRLMFRLLCLTLLVVSAPLSLFANEWAHWRGPEMNGISRETGLVESWSLNSDGKTGENVLWVSEIGGRSTPVILNDRVYYNCRTSHDVTDPKDKINAQEQVVCLDLNTGEEIWKDVFNVFQTDIPAPRVGWASMVADPETGNVYVHTVSGLFRCYSADGERLWEYAMREDFGLISGYGGRTQTPIIDEDRVIVSFMALNWGDTAKPPPKQTYYAFDKRNGDLLWTSAPGGAPEDTNYSCPIITVIDGTRMLIGGNSDGGIHAIQARTGEPIWGFDMSKRGLNASPVADGNLVYISHGEDNIDTTEFGRIQCIDATGKGNITETGSVWRVDNIKAGYASLLVKDGILYVVADTGKLYAFDSKDGKQLWVHNLGTVGKGSPIWADGKIYVMEVNGNIHIVKPSREKCESLSHVQLPSANGSGMDEIYASPAISDGKVVFVTRDRTICIGKKDSEPASDPIPELAEETAPLEEVAHIKLVPYEVALNKGGDVEYEVQTFDANGRFLGTVDDTEITLGDTLPEAKLDGKQLHVENISAPAAGLLTAKHAGQEATARLRLIPALPWEFGFTGYEGKQVPPTWINAFLKLQPAEVDGEPVMKFAAPKGRPSVLAWLGTSEMKDYVIQADVLLREQNRKLSSIGITNQRYNFIIKGNNMKLSLQSWAPHLRMAKEQKFVSDPDVWYTMKLTVDIEDGVAHVRGKVWERDKEEPEEWTIEADDPHPNTQGAAGLYVYSLADAFIDNIQVTEK</sequence>
<evidence type="ECO:0000313" key="2">
    <source>
        <dbReference type="EMBL" id="QDU80920.1"/>
    </source>
</evidence>
<reference evidence="2 3" key="1">
    <citation type="submission" date="2019-02" db="EMBL/GenBank/DDBJ databases">
        <title>Deep-cultivation of Planctomycetes and their phenomic and genomic characterization uncovers novel biology.</title>
        <authorList>
            <person name="Wiegand S."/>
            <person name="Jogler M."/>
            <person name="Boedeker C."/>
            <person name="Pinto D."/>
            <person name="Vollmers J."/>
            <person name="Rivas-Marin E."/>
            <person name="Kohn T."/>
            <person name="Peeters S.H."/>
            <person name="Heuer A."/>
            <person name="Rast P."/>
            <person name="Oberbeckmann S."/>
            <person name="Bunk B."/>
            <person name="Jeske O."/>
            <person name="Meyerdierks A."/>
            <person name="Storesund J.E."/>
            <person name="Kallscheuer N."/>
            <person name="Luecker S."/>
            <person name="Lage O.M."/>
            <person name="Pohl T."/>
            <person name="Merkel B.J."/>
            <person name="Hornburger P."/>
            <person name="Mueller R.-W."/>
            <person name="Bruemmer F."/>
            <person name="Labrenz M."/>
            <person name="Spormann A.M."/>
            <person name="Op den Camp H."/>
            <person name="Overmann J."/>
            <person name="Amann R."/>
            <person name="Jetten M.S.M."/>
            <person name="Mascher T."/>
            <person name="Medema M.H."/>
            <person name="Devos D.P."/>
            <person name="Kaster A.-K."/>
            <person name="Ovreas L."/>
            <person name="Rohde M."/>
            <person name="Galperin M.Y."/>
            <person name="Jogler C."/>
        </authorList>
    </citation>
    <scope>NUCLEOTIDE SEQUENCE [LARGE SCALE GENOMIC DNA]</scope>
    <source>
        <strain evidence="2 3">Pla110</strain>
    </source>
</reference>
<evidence type="ECO:0000313" key="3">
    <source>
        <dbReference type="Proteomes" id="UP000317178"/>
    </source>
</evidence>
<dbReference type="Gene3D" id="2.130.10.10">
    <property type="entry name" value="YVTN repeat-like/Quinoprotein amine dehydrogenase"/>
    <property type="match status" value="1"/>
</dbReference>
<dbReference type="EMBL" id="CP036281">
    <property type="protein sequence ID" value="QDU80920.1"/>
    <property type="molecule type" value="Genomic_DNA"/>
</dbReference>
<dbReference type="Pfam" id="PF13360">
    <property type="entry name" value="PQQ_2"/>
    <property type="match status" value="1"/>
</dbReference>
<protein>
    <submittedName>
        <fullName evidence="2">Outer membrane biogenesis protein BamB</fullName>
    </submittedName>
</protein>
<evidence type="ECO:0000259" key="1">
    <source>
        <dbReference type="Pfam" id="PF13360"/>
    </source>
</evidence>
<dbReference type="InterPro" id="IPR002372">
    <property type="entry name" value="PQQ_rpt_dom"/>
</dbReference>
<dbReference type="InterPro" id="IPR018391">
    <property type="entry name" value="PQQ_b-propeller_rpt"/>
</dbReference>
<dbReference type="RefSeq" id="WP_231742412.1">
    <property type="nucleotide sequence ID" value="NZ_CP036281.1"/>
</dbReference>
<dbReference type="PANTHER" id="PTHR34512:SF30">
    <property type="entry name" value="OUTER MEMBRANE PROTEIN ASSEMBLY FACTOR BAMB"/>
    <property type="match status" value="1"/>
</dbReference>
<dbReference type="InterPro" id="IPR015943">
    <property type="entry name" value="WD40/YVTN_repeat-like_dom_sf"/>
</dbReference>
<dbReference type="SMART" id="SM00564">
    <property type="entry name" value="PQQ"/>
    <property type="match status" value="4"/>
</dbReference>
<dbReference type="Gene3D" id="2.40.10.480">
    <property type="match status" value="1"/>
</dbReference>
<organism evidence="2 3">
    <name type="scientific">Polystyrenella longa</name>
    <dbReference type="NCBI Taxonomy" id="2528007"/>
    <lineage>
        <taxon>Bacteria</taxon>
        <taxon>Pseudomonadati</taxon>
        <taxon>Planctomycetota</taxon>
        <taxon>Planctomycetia</taxon>
        <taxon>Planctomycetales</taxon>
        <taxon>Planctomycetaceae</taxon>
        <taxon>Polystyrenella</taxon>
    </lineage>
</organism>
<name>A0A518CNW3_9PLAN</name>